<dbReference type="ESTHER" id="hymnn-a0a158qjc5">
    <property type="family name" value="Carb_B_Root"/>
</dbReference>
<dbReference type="EMBL" id="UZAE01013621">
    <property type="protein sequence ID" value="VDO10635.1"/>
    <property type="molecule type" value="Genomic_DNA"/>
</dbReference>
<dbReference type="PANTHER" id="PTHR43903">
    <property type="entry name" value="NEUROLIGIN"/>
    <property type="match status" value="1"/>
</dbReference>
<evidence type="ECO:0000259" key="2">
    <source>
        <dbReference type="Pfam" id="PF00135"/>
    </source>
</evidence>
<organism evidence="5">
    <name type="scientific">Rodentolepis nana</name>
    <name type="common">Dwarf tapeworm</name>
    <name type="synonym">Hymenolepis nana</name>
    <dbReference type="NCBI Taxonomy" id="102285"/>
    <lineage>
        <taxon>Eukaryota</taxon>
        <taxon>Metazoa</taxon>
        <taxon>Spiralia</taxon>
        <taxon>Lophotrochozoa</taxon>
        <taxon>Platyhelminthes</taxon>
        <taxon>Cestoda</taxon>
        <taxon>Eucestoda</taxon>
        <taxon>Cyclophyllidea</taxon>
        <taxon>Hymenolepididae</taxon>
        <taxon>Rodentolepis</taxon>
    </lineage>
</organism>
<dbReference type="Gene3D" id="3.40.50.1820">
    <property type="entry name" value="alpha/beta hydrolase"/>
    <property type="match status" value="1"/>
</dbReference>
<dbReference type="AlphaFoldDB" id="A0A158QJC5"/>
<sequence>MNRIRAPPQIVAPPGPVADVIRLELEAREVPPGRRMLGRVYLSTVQPSVVERINLVVAKATIVTHPNENVHVSDRGTTSVTHLPVNVIRPASRSLVGRQALTAIRPAPTSITTLDPVIRQLYFQPGQFAIPYLLYMPETEMPSFAYAHPETGCAFVVNTALRLYLYLSGALYITQAIPLWLPALGSDDHFISSTHENKFQIVSPRKYYLRGDEVKVAVGFFTDSGKTPEARIVCRITCRAGNVVEMLEIVEYKKLEEVQPPASEVLREMGQRTGTRWKKMYETTDLVLEDYLSNSYNAPEFNLTYWLQVKLDNKEYEAPIALVDYMAEGNFKPPQISSEYQREYNCSNDDYIDAIDYQSACLQSSQDNTPTDINEDCFFLNIFVPQKDDNKSLFPVLIHIHGGSFQMGSSHSYPAHALASTGLVVVTFNYRLGLLGFFPPNTDNIPTNIGVMDQILVMEWVQRHIDRFYGNPKDVTIMGESAGAASVAIHIVSPKVKYKGLFSKAIIISGSDMAPWASLAYKDNKSDNLTAKLASVLGCTHNATSGNDAGVCLKNASSSDLMDAVEKIEKEYEREIWTPVIDEKEELLLRKPFPHLPSVKPSSIPLLIGVMESEASMHATYLLWNFKAISFGLFSVEWFRYSLLPSMELTTEMFERSVLKLLKTYGIPNPHDLLLKIIATYNCSGNVSSCHNQLFEVFSDFFCNAPTYRAALEQAKVNPNVYFFSMTHRSPKDLRPSVYGIVSTNSVKANYFDC</sequence>
<evidence type="ECO:0000313" key="4">
    <source>
        <dbReference type="Proteomes" id="UP000278807"/>
    </source>
</evidence>
<name>A0A158QJC5_RODNA</name>
<evidence type="ECO:0000256" key="1">
    <source>
        <dbReference type="ARBA" id="ARBA00005964"/>
    </source>
</evidence>
<dbReference type="WBParaSite" id="HNAJ_0001153201-mRNA-1">
    <property type="protein sequence ID" value="HNAJ_0001153201-mRNA-1"/>
    <property type="gene ID" value="HNAJ_0001153201"/>
</dbReference>
<dbReference type="Pfam" id="PF00135">
    <property type="entry name" value="COesterase"/>
    <property type="match status" value="1"/>
</dbReference>
<protein>
    <submittedName>
        <fullName evidence="5">COesterase domain-containing protein</fullName>
    </submittedName>
</protein>
<dbReference type="OrthoDB" id="6846267at2759"/>
<accession>A0A158QJC5</accession>
<dbReference type="STRING" id="102285.A0A158QJC5"/>
<evidence type="ECO:0000313" key="3">
    <source>
        <dbReference type="EMBL" id="VDO10635.1"/>
    </source>
</evidence>
<keyword evidence="4" id="KW-1185">Reference proteome</keyword>
<evidence type="ECO:0000313" key="5">
    <source>
        <dbReference type="WBParaSite" id="HNAJ_0001153201-mRNA-1"/>
    </source>
</evidence>
<reference evidence="3 4" key="2">
    <citation type="submission" date="2018-11" db="EMBL/GenBank/DDBJ databases">
        <authorList>
            <consortium name="Pathogen Informatics"/>
        </authorList>
    </citation>
    <scope>NUCLEOTIDE SEQUENCE [LARGE SCALE GENOMIC DNA]</scope>
</reference>
<dbReference type="InterPro" id="IPR002018">
    <property type="entry name" value="CarbesteraseB"/>
</dbReference>
<gene>
    <name evidence="3" type="ORF">HNAJ_LOCUS11522</name>
</gene>
<dbReference type="InterPro" id="IPR029058">
    <property type="entry name" value="AB_hydrolase_fold"/>
</dbReference>
<dbReference type="SUPFAM" id="SSF53474">
    <property type="entry name" value="alpha/beta-Hydrolases"/>
    <property type="match status" value="1"/>
</dbReference>
<dbReference type="Proteomes" id="UP000278807">
    <property type="component" value="Unassembled WGS sequence"/>
</dbReference>
<feature type="domain" description="Carboxylesterase type B" evidence="2">
    <location>
        <begin position="331"/>
        <end position="741"/>
    </location>
</feature>
<reference evidence="5" key="1">
    <citation type="submission" date="2016-04" db="UniProtKB">
        <authorList>
            <consortium name="WormBaseParasite"/>
        </authorList>
    </citation>
    <scope>IDENTIFICATION</scope>
</reference>
<dbReference type="InterPro" id="IPR051093">
    <property type="entry name" value="Neuroligin/BSAL"/>
</dbReference>
<comment type="similarity">
    <text evidence="1">Belongs to the type-B carboxylesterase/lipase family.</text>
</comment>
<proteinExistence type="inferred from homology"/>